<keyword evidence="2" id="KW-1185">Reference proteome</keyword>
<proteinExistence type="predicted"/>
<dbReference type="OrthoDB" id="3365698at2759"/>
<evidence type="ECO:0000313" key="2">
    <source>
        <dbReference type="Proteomes" id="UP000076532"/>
    </source>
</evidence>
<name>A0A166WI93_9AGAM</name>
<dbReference type="Proteomes" id="UP000076532">
    <property type="component" value="Unassembled WGS sequence"/>
</dbReference>
<evidence type="ECO:0000313" key="1">
    <source>
        <dbReference type="EMBL" id="KZP33782.1"/>
    </source>
</evidence>
<organism evidence="1 2">
    <name type="scientific">Athelia psychrophila</name>
    <dbReference type="NCBI Taxonomy" id="1759441"/>
    <lineage>
        <taxon>Eukaryota</taxon>
        <taxon>Fungi</taxon>
        <taxon>Dikarya</taxon>
        <taxon>Basidiomycota</taxon>
        <taxon>Agaricomycotina</taxon>
        <taxon>Agaricomycetes</taxon>
        <taxon>Agaricomycetidae</taxon>
        <taxon>Atheliales</taxon>
        <taxon>Atheliaceae</taxon>
        <taxon>Athelia</taxon>
    </lineage>
</organism>
<dbReference type="AlphaFoldDB" id="A0A166WI93"/>
<reference evidence="1 2" key="1">
    <citation type="journal article" date="2016" name="Mol. Biol. Evol.">
        <title>Comparative Genomics of Early-Diverging Mushroom-Forming Fungi Provides Insights into the Origins of Lignocellulose Decay Capabilities.</title>
        <authorList>
            <person name="Nagy L.G."/>
            <person name="Riley R."/>
            <person name="Tritt A."/>
            <person name="Adam C."/>
            <person name="Daum C."/>
            <person name="Floudas D."/>
            <person name="Sun H."/>
            <person name="Yadav J.S."/>
            <person name="Pangilinan J."/>
            <person name="Larsson K.H."/>
            <person name="Matsuura K."/>
            <person name="Barry K."/>
            <person name="Labutti K."/>
            <person name="Kuo R."/>
            <person name="Ohm R.A."/>
            <person name="Bhattacharya S.S."/>
            <person name="Shirouzu T."/>
            <person name="Yoshinaga Y."/>
            <person name="Martin F.M."/>
            <person name="Grigoriev I.V."/>
            <person name="Hibbett D.S."/>
        </authorList>
    </citation>
    <scope>NUCLEOTIDE SEQUENCE [LARGE SCALE GENOMIC DNA]</scope>
    <source>
        <strain evidence="1 2">CBS 109695</strain>
    </source>
</reference>
<protein>
    <submittedName>
        <fullName evidence="1">Uncharacterized protein</fullName>
    </submittedName>
</protein>
<dbReference type="EMBL" id="KV417481">
    <property type="protein sequence ID" value="KZP33782.1"/>
    <property type="molecule type" value="Genomic_DNA"/>
</dbReference>
<dbReference type="SUPFAM" id="SSF52047">
    <property type="entry name" value="RNI-like"/>
    <property type="match status" value="1"/>
</dbReference>
<gene>
    <name evidence="1" type="ORF">FIBSPDRAFT_846944</name>
</gene>
<accession>A0A166WI93</accession>
<sequence>MAHLESQYIDTTRSPFKHRFGINYVPSLEEEPRILKIISVQETAAAHLDVQIKELEGRLAPLRRDRDALNTSVKAHRSLLSNPSRRVPYELWSEIFMYTAPAGGYAQIDASQPPLLLGRVCSDWRFAATDTPQLWNSISFGKNGHRLTKEHVSAIFESWIGRSGSLPLRIKLVGLQTASREHAVTLLLPLTPRIHTLHTSLSHFMLGRILGSDVSQLASLTLLAAADPKPTVVSDTAVNLRSVTMLYLMEMRLTVLPWQQLTELTVKDYVAYNECFAIFEQCRQLLRLSLRYIRGSHDTEITRSRVTLPHLIALVLSTNADPDPLLDNLTLPALQEIALDVADRQWPREKLLALLERSASPLHSIVVPNYTLGPPELLDLVGRIPTLRRISYAGIVADLPKDVARVLAARLKSDSNVAERANKRDSPLASSRKK</sequence>
<dbReference type="STRING" id="436010.A0A166WI93"/>